<dbReference type="InterPro" id="IPR038910">
    <property type="entry name" value="Hua1-like"/>
</dbReference>
<protein>
    <submittedName>
        <fullName evidence="2">Uncharacterized protein</fullName>
    </submittedName>
</protein>
<evidence type="ECO:0000313" key="3">
    <source>
        <dbReference type="Proteomes" id="UP000521943"/>
    </source>
</evidence>
<feature type="region of interest" description="Disordered" evidence="1">
    <location>
        <begin position="260"/>
        <end position="280"/>
    </location>
</feature>
<dbReference type="EMBL" id="JACGCI010000011">
    <property type="protein sequence ID" value="KAF6760854.1"/>
    <property type="molecule type" value="Genomic_DNA"/>
</dbReference>
<feature type="compositionally biased region" description="Polar residues" evidence="1">
    <location>
        <begin position="102"/>
        <end position="112"/>
    </location>
</feature>
<reference evidence="2 3" key="1">
    <citation type="submission" date="2020-07" db="EMBL/GenBank/DDBJ databases">
        <title>Comparative genomics of pyrophilous fungi reveals a link between fire events and developmental genes.</title>
        <authorList>
            <consortium name="DOE Joint Genome Institute"/>
            <person name="Steindorff A.S."/>
            <person name="Carver A."/>
            <person name="Calhoun S."/>
            <person name="Stillman K."/>
            <person name="Liu H."/>
            <person name="Lipzen A."/>
            <person name="Pangilinan J."/>
            <person name="Labutti K."/>
            <person name="Bruns T.D."/>
            <person name="Grigoriev I.V."/>
        </authorList>
    </citation>
    <scope>NUCLEOTIDE SEQUENCE [LARGE SCALE GENOMIC DNA]</scope>
    <source>
        <strain evidence="2 3">CBS 144469</strain>
    </source>
</reference>
<dbReference type="GO" id="GO:0005737">
    <property type="term" value="C:cytoplasm"/>
    <property type="evidence" value="ECO:0007669"/>
    <property type="project" value="TreeGrafter"/>
</dbReference>
<evidence type="ECO:0000313" key="2">
    <source>
        <dbReference type="EMBL" id="KAF6760854.1"/>
    </source>
</evidence>
<feature type="region of interest" description="Disordered" evidence="1">
    <location>
        <begin position="1"/>
        <end position="156"/>
    </location>
</feature>
<name>A0A8H6I950_9AGAR</name>
<feature type="region of interest" description="Disordered" evidence="1">
    <location>
        <begin position="171"/>
        <end position="202"/>
    </location>
</feature>
<keyword evidence="3" id="KW-1185">Reference proteome</keyword>
<feature type="compositionally biased region" description="Polar residues" evidence="1">
    <location>
        <begin position="49"/>
        <end position="89"/>
    </location>
</feature>
<comment type="caution">
    <text evidence="2">The sequence shown here is derived from an EMBL/GenBank/DDBJ whole genome shotgun (WGS) entry which is preliminary data.</text>
</comment>
<proteinExistence type="predicted"/>
<organism evidence="2 3">
    <name type="scientific">Ephemerocybe angulata</name>
    <dbReference type="NCBI Taxonomy" id="980116"/>
    <lineage>
        <taxon>Eukaryota</taxon>
        <taxon>Fungi</taxon>
        <taxon>Dikarya</taxon>
        <taxon>Basidiomycota</taxon>
        <taxon>Agaricomycotina</taxon>
        <taxon>Agaricomycetes</taxon>
        <taxon>Agaricomycetidae</taxon>
        <taxon>Agaricales</taxon>
        <taxon>Agaricineae</taxon>
        <taxon>Psathyrellaceae</taxon>
        <taxon>Ephemerocybe</taxon>
    </lineage>
</organism>
<evidence type="ECO:0000256" key="1">
    <source>
        <dbReference type="SAM" id="MobiDB-lite"/>
    </source>
</evidence>
<dbReference type="PANTHER" id="PTHR28031">
    <property type="entry name" value="PROLINE-RICH PROTEIN HUA1"/>
    <property type="match status" value="1"/>
</dbReference>
<gene>
    <name evidence="2" type="ORF">DFP72DRAFT_881582</name>
</gene>
<sequence length="389" mass="41398">MSTTNSEQRPIPRRDAFEDELPPAYTPSADVRHGETTVEYGPSRPFQPPVSSHSPTLAPPQQQHRPSQAAGSSQRLGSFLNQLAGQLQELTIRPPGSRTESHMTGASSSSYPGRSHYAPPAMQRPLSTGSTPPPLPPRQAPGYEQEGPSCPAPTSATSDFAREFYAAGAAIPGEDSQGPTPPPLPAAPVVGKPTTAPTPGHPYLHNNQLLVYPRGYECEKCRNIGYKLPNLKPCKRCWPKYGKPFTGPLVYSFGEETAAAGPSSNFQRPLPPPPPTGRPRWNTPAGYPGAAVAAHANASRVPGPTLLSPPTQNLHPLFSPTSRFAPGPAVYGVQDLGRRPPPGAVVYGAGDARLGGRRCWRCEGQGTVSFMLIDREQCPVCGGIGRTFS</sequence>
<accession>A0A8H6I950</accession>
<dbReference type="Proteomes" id="UP000521943">
    <property type="component" value="Unassembled WGS sequence"/>
</dbReference>
<dbReference type="PANTHER" id="PTHR28031:SF1">
    <property type="entry name" value="PROLINE-RICH PROTEIN HUA1"/>
    <property type="match status" value="1"/>
</dbReference>
<dbReference type="AlphaFoldDB" id="A0A8H6I950"/>
<dbReference type="OrthoDB" id="2405700at2759"/>